<dbReference type="KEGG" id="snh:120029369"/>
<feature type="region of interest" description="Disordered" evidence="4">
    <location>
        <begin position="129"/>
        <end position="156"/>
    </location>
</feature>
<evidence type="ECO:0000256" key="4">
    <source>
        <dbReference type="SAM" id="MobiDB-lite"/>
    </source>
</evidence>
<dbReference type="AlphaFoldDB" id="A0A8U0TW29"/>
<dbReference type="Proteomes" id="UP000808372">
    <property type="component" value="Chromosome 35"/>
</dbReference>
<sequence>MQSVQHGSKAVTRHKKSMHILKQKLMTVTEYISPKPAAPPGILTPHVKPVQEVMRSYLPDSPYINMGPLFNGQTVIFVSKEPKVKQMFLSLRTSPQVVLLGARIWKTLLSQPGVLNYAKLLSVTLVQGETDHDDPSDSLHAAAPPRPPLIAAPAKK</sequence>
<dbReference type="PANTHER" id="PTHR11560">
    <property type="entry name" value="39S RIBOSOMAL PROTEIN L10, MITOCHONDRIAL"/>
    <property type="match status" value="1"/>
</dbReference>
<dbReference type="Gene3D" id="3.30.70.1730">
    <property type="match status" value="1"/>
</dbReference>
<evidence type="ECO:0000313" key="6">
    <source>
        <dbReference type="RefSeq" id="XP_038830523.1"/>
    </source>
</evidence>
<dbReference type="RefSeq" id="XP_038830523.1">
    <property type="nucleotide sequence ID" value="XM_038974595.1"/>
</dbReference>
<dbReference type="InterPro" id="IPR047865">
    <property type="entry name" value="Ribosomal_uL10_bac_type"/>
</dbReference>
<keyword evidence="5" id="KW-1185">Reference proteome</keyword>
<name>A0A8U0TW29_SALNM</name>
<comment type="similarity">
    <text evidence="1">Belongs to the universal ribosomal protein uL10 family.</text>
</comment>
<evidence type="ECO:0000313" key="5">
    <source>
        <dbReference type="Proteomes" id="UP000808372"/>
    </source>
</evidence>
<evidence type="ECO:0000256" key="1">
    <source>
        <dbReference type="ARBA" id="ARBA00008889"/>
    </source>
</evidence>
<protein>
    <recommendedName>
        <fullName evidence="2">Large ribosomal subunit protein uL10m</fullName>
    </recommendedName>
    <alternativeName>
        <fullName evidence="3">39S ribosomal protein L10, mitochondrial</fullName>
    </alternativeName>
</protein>
<evidence type="ECO:0000256" key="2">
    <source>
        <dbReference type="ARBA" id="ARBA00035707"/>
    </source>
</evidence>
<dbReference type="GeneID" id="120029369"/>
<gene>
    <name evidence="6" type="primary">LOC120029369</name>
</gene>
<reference evidence="6" key="1">
    <citation type="submission" date="2025-08" db="UniProtKB">
        <authorList>
            <consortium name="RefSeq"/>
        </authorList>
    </citation>
    <scope>IDENTIFICATION</scope>
    <source>
        <tissue evidence="6">White muscle</tissue>
    </source>
</reference>
<accession>A0A8U0TW29</accession>
<evidence type="ECO:0000256" key="3">
    <source>
        <dbReference type="ARBA" id="ARBA00035716"/>
    </source>
</evidence>
<proteinExistence type="inferred from homology"/>
<dbReference type="InterPro" id="IPR043141">
    <property type="entry name" value="Ribosomal_uL10-like_sf"/>
</dbReference>
<organism evidence="5 6">
    <name type="scientific">Salvelinus namaycush</name>
    <name type="common">Lake trout</name>
    <name type="synonym">Salmo namaycush</name>
    <dbReference type="NCBI Taxonomy" id="8040"/>
    <lineage>
        <taxon>Eukaryota</taxon>
        <taxon>Metazoa</taxon>
        <taxon>Chordata</taxon>
        <taxon>Craniata</taxon>
        <taxon>Vertebrata</taxon>
        <taxon>Euteleostomi</taxon>
        <taxon>Actinopterygii</taxon>
        <taxon>Neopterygii</taxon>
        <taxon>Teleostei</taxon>
        <taxon>Protacanthopterygii</taxon>
        <taxon>Salmoniformes</taxon>
        <taxon>Salmonidae</taxon>
        <taxon>Salmoninae</taxon>
        <taxon>Salvelinus</taxon>
    </lineage>
</organism>
<dbReference type="SUPFAM" id="SSF160369">
    <property type="entry name" value="Ribosomal protein L10-like"/>
    <property type="match status" value="1"/>
</dbReference>